<comment type="caution">
    <text evidence="3">The sequence shown here is derived from an EMBL/GenBank/DDBJ whole genome shotgun (WGS) entry which is preliminary data.</text>
</comment>
<reference evidence="3 4" key="1">
    <citation type="submission" date="2020-09" db="EMBL/GenBank/DDBJ databases">
        <title>Genome sequencing and assembly of Pontibacter sp.</title>
        <authorList>
            <person name="Chhetri G."/>
        </authorList>
    </citation>
    <scope>NUCLEOTIDE SEQUENCE [LARGE SCALE GENOMIC DNA]</scope>
    <source>
        <strain evidence="3 4">JH31</strain>
    </source>
</reference>
<evidence type="ECO:0000256" key="2">
    <source>
        <dbReference type="SAM" id="SignalP"/>
    </source>
</evidence>
<dbReference type="Proteomes" id="UP000625551">
    <property type="component" value="Unassembled WGS sequence"/>
</dbReference>
<feature type="region of interest" description="Disordered" evidence="1">
    <location>
        <begin position="69"/>
        <end position="119"/>
    </location>
</feature>
<name>A0ABR7XG17_9BACT</name>
<sequence>MKKQKFDKQAKGLVVLTCLCFWAAWPALGQISYKTVDRHEQLKRKSLREASQTETSAYKDTHLNMEAYTFKKGESGKTNSRSRSRLLRTGNVPDPASVQQAPAKREKKIRLSRKKKSVN</sequence>
<feature type="signal peptide" evidence="2">
    <location>
        <begin position="1"/>
        <end position="29"/>
    </location>
</feature>
<evidence type="ECO:0000313" key="3">
    <source>
        <dbReference type="EMBL" id="MBD1397217.1"/>
    </source>
</evidence>
<keyword evidence="4" id="KW-1185">Reference proteome</keyword>
<dbReference type="EMBL" id="JACXAJ010000003">
    <property type="protein sequence ID" value="MBD1397217.1"/>
    <property type="molecule type" value="Genomic_DNA"/>
</dbReference>
<keyword evidence="2" id="KW-0732">Signal</keyword>
<evidence type="ECO:0000313" key="4">
    <source>
        <dbReference type="Proteomes" id="UP000625551"/>
    </source>
</evidence>
<proteinExistence type="predicted"/>
<protein>
    <submittedName>
        <fullName evidence="3">Uncharacterized protein</fullName>
    </submittedName>
</protein>
<feature type="chain" id="PRO_5045243075" evidence="2">
    <location>
        <begin position="30"/>
        <end position="119"/>
    </location>
</feature>
<organism evidence="3 4">
    <name type="scientific">Pontibacter aquaedesilientis</name>
    <dbReference type="NCBI Taxonomy" id="2766980"/>
    <lineage>
        <taxon>Bacteria</taxon>
        <taxon>Pseudomonadati</taxon>
        <taxon>Bacteroidota</taxon>
        <taxon>Cytophagia</taxon>
        <taxon>Cytophagales</taxon>
        <taxon>Hymenobacteraceae</taxon>
        <taxon>Pontibacter</taxon>
    </lineage>
</organism>
<dbReference type="RefSeq" id="WP_191183385.1">
    <property type="nucleotide sequence ID" value="NZ_JACXAJ010000003.1"/>
</dbReference>
<feature type="compositionally biased region" description="Basic residues" evidence="1">
    <location>
        <begin position="105"/>
        <end position="119"/>
    </location>
</feature>
<gene>
    <name evidence="3" type="ORF">H9Q13_08580</name>
</gene>
<evidence type="ECO:0000256" key="1">
    <source>
        <dbReference type="SAM" id="MobiDB-lite"/>
    </source>
</evidence>
<accession>A0ABR7XG17</accession>